<evidence type="ECO:0000313" key="7">
    <source>
        <dbReference type="Proteomes" id="UP000233551"/>
    </source>
</evidence>
<dbReference type="PROSITE" id="PS50077">
    <property type="entry name" value="HEAT_REPEAT"/>
    <property type="match status" value="4"/>
</dbReference>
<evidence type="ECO:0000256" key="4">
    <source>
        <dbReference type="PROSITE-ProRule" id="PRU00103"/>
    </source>
</evidence>
<dbReference type="Pfam" id="PF24987">
    <property type="entry name" value="HEAT_EF3_N"/>
    <property type="match status" value="3"/>
</dbReference>
<organism evidence="6 7">
    <name type="scientific">Punica granatum</name>
    <name type="common">Pomegranate</name>
    <dbReference type="NCBI Taxonomy" id="22663"/>
    <lineage>
        <taxon>Eukaryota</taxon>
        <taxon>Viridiplantae</taxon>
        <taxon>Streptophyta</taxon>
        <taxon>Embryophyta</taxon>
        <taxon>Tracheophyta</taxon>
        <taxon>Spermatophyta</taxon>
        <taxon>Magnoliopsida</taxon>
        <taxon>eudicotyledons</taxon>
        <taxon>Gunneridae</taxon>
        <taxon>Pentapetalae</taxon>
        <taxon>rosids</taxon>
        <taxon>malvids</taxon>
        <taxon>Myrtales</taxon>
        <taxon>Lythraceae</taxon>
        <taxon>Punica</taxon>
    </lineage>
</organism>
<dbReference type="PANTHER" id="PTHR23346">
    <property type="entry name" value="TRANSLATIONAL ACTIVATOR GCN1-RELATED"/>
    <property type="match status" value="1"/>
</dbReference>
<reference evidence="6 7" key="1">
    <citation type="submission" date="2017-11" db="EMBL/GenBank/DDBJ databases">
        <title>De-novo sequencing of pomegranate (Punica granatum L.) genome.</title>
        <authorList>
            <person name="Akparov Z."/>
            <person name="Amiraslanov A."/>
            <person name="Hajiyeva S."/>
            <person name="Abbasov M."/>
            <person name="Kaur K."/>
            <person name="Hamwieh A."/>
            <person name="Solovyev V."/>
            <person name="Salamov A."/>
            <person name="Braich B."/>
            <person name="Kosarev P."/>
            <person name="Mahmoud A."/>
            <person name="Hajiyev E."/>
            <person name="Babayeva S."/>
            <person name="Izzatullayeva V."/>
            <person name="Mammadov A."/>
            <person name="Mammadov A."/>
            <person name="Sharifova S."/>
            <person name="Ojaghi J."/>
            <person name="Eynullazada K."/>
            <person name="Bayramov B."/>
            <person name="Abdulazimova A."/>
            <person name="Shahmuradov I."/>
        </authorList>
    </citation>
    <scope>NUCLEOTIDE SEQUENCE [LARGE SCALE GENOMIC DNA]</scope>
    <source>
        <strain evidence="7">cv. AG2017</strain>
        <tissue evidence="6">Leaf</tissue>
    </source>
</reference>
<feature type="domain" description="TOG" evidence="5">
    <location>
        <begin position="1000"/>
        <end position="1224"/>
    </location>
</feature>
<comment type="caution">
    <text evidence="6">The sequence shown here is derived from an EMBL/GenBank/DDBJ whole genome shotgun (WGS) entry which is preliminary data.</text>
</comment>
<dbReference type="GO" id="GO:0019887">
    <property type="term" value="F:protein kinase regulator activity"/>
    <property type="evidence" value="ECO:0007669"/>
    <property type="project" value="TreeGrafter"/>
</dbReference>
<name>A0A2I0I535_PUNGR</name>
<dbReference type="InterPro" id="IPR057546">
    <property type="entry name" value="HEAT_GCN1"/>
</dbReference>
<keyword evidence="7" id="KW-1185">Reference proteome</keyword>
<dbReference type="InterPro" id="IPR034085">
    <property type="entry name" value="TOG"/>
</dbReference>
<sequence length="1395" mass="150723">MTFLISRALADPNADVRGRMINAGIMVIDKHGKENVSLLFPIFENYLNKEASDEETYDLVREGVVIFTGALAKHLAKDDPKVHTVVEKLLDVLNTPSEAVQRAVSVCLSPLMQSKREEGQALVSRLLDQLMKSDKYGERRGAAFGLAGVVKGFGISCLKKYGIVDALREGLVDRNSAKRREGALMAFECLCEKLGKLFEPYVIQMLPLLLVSFSDQVVAVREGAECAARAMMSQMSAQGVKLVLPSLLKGLEDKAWRTKQSSVQLLGAMAYCAPQQLSQCLPKIVPKLTEVLTDTHPKVQSAGQTALQQVGSVIKNPEISSLVPTLLMGLTDPNDHTKYSLDILLQTTFVNSIDAPSLALLVPIVHRGLRERSADTKKKAAQIVGNMCSLVTEPKDMIPYIGLLLPEVKKVLVDPIPEVRSVAARALGSLIRGMGEENFPDLVPWLLDTLKSDGSNVERSGAAQGLTEVLAALGVEYFENLLPDVIRNCSHQKASVRDGYLTLFKYFPRSLGVQFQNYLPQVLPAILDGLADENESVREAALGAGHVLVEHYATTSLPLLLPAVEDGIFNDSWRIRQSSVELLGDLLFKVAGTSGKALLEGGSDDEGASTEAHGRAIIEVLGKDKRNEVLAALYMVRTDVSLSVRQAALHVWKTIVANTPKTLKEIMPVLMNTLITSLASSSSERRQVAGRSLGELVRKLGERVLPLIIPILAKGLEDPTSSRRQGVCIGLSEVMASAGRSQLLSFMDELIPTIRTALCDSTPEVREAAGLAFSTLYKSAGMQAIDEIVPTLLHALEDDETSDTALDGLKQILSVRTAAVLPHILPKLVNQPLSAFNAHALGALAEVAGAGLNFHLGTVLPALLSTMGGDDSEVQPLAKEAAETVVLVIDEEGIDTLLSELLKGVSDSQASIRRSSAYLIGYLFKNSKLYLVDEAPNMISTLIVLLSDSDSATVSVSWEALSSVVSSVPKEVLPSYIKLVRDAVSTARDKERRRKKGGPVLVPGFCLRKALQPVLPMFHQGLISGSAELREQAALGLGELIEVTSEQALKEFVIPITGPLIRIIGDRFPWQVKSAILSTLTVIIRKGGIALKPFLPQLQTTFVKCLHDSTRTVRSSAALALGKLSALSTRVDPLVGDLLTSLQASEGGVQEAILIALRGVLKHAGKSVSAAVRTRVYNQLRDLILHDDDQVRISSAKILGIISQYMEEEQLNDLFEELLKSSSSSSWSARHGSLLTILWILMHNSSAIMGSRSFSSIVDFFKSGLKDEKIQTSPGNNSRHSDLISSIVSALRDDSSEVRRRALSAIKSLAKGNPSIIVANISVVGPAVAECLKDGSMPVKLAAERCSLHVFQLTKAAENVQAAQKYITGLDARRLSKLPELSDESEDSENDSTSG</sequence>
<dbReference type="Proteomes" id="UP000233551">
    <property type="component" value="Unassembled WGS sequence"/>
</dbReference>
<feature type="domain" description="TOG" evidence="5">
    <location>
        <begin position="111"/>
        <end position="343"/>
    </location>
</feature>
<keyword evidence="2" id="KW-0597">Phosphoprotein</keyword>
<protein>
    <recommendedName>
        <fullName evidence="5">TOG domain-containing protein</fullName>
    </recommendedName>
</protein>
<feature type="repeat" description="HEAT" evidence="4">
    <location>
        <begin position="750"/>
        <end position="787"/>
    </location>
</feature>
<dbReference type="Pfam" id="PF25786">
    <property type="entry name" value="HEAT_GCN1_C"/>
    <property type="match status" value="1"/>
</dbReference>
<evidence type="ECO:0000256" key="2">
    <source>
        <dbReference type="ARBA" id="ARBA00022553"/>
    </source>
</evidence>
<proteinExistence type="inferred from homology"/>
<evidence type="ECO:0000259" key="5">
    <source>
        <dbReference type="SMART" id="SM01349"/>
    </source>
</evidence>
<dbReference type="InterPro" id="IPR016024">
    <property type="entry name" value="ARM-type_fold"/>
</dbReference>
<keyword evidence="3" id="KW-0677">Repeat</keyword>
<dbReference type="Gene3D" id="1.25.10.10">
    <property type="entry name" value="Leucine-rich Repeat Variant"/>
    <property type="match status" value="7"/>
</dbReference>
<feature type="domain" description="TOG" evidence="5">
    <location>
        <begin position="547"/>
        <end position="808"/>
    </location>
</feature>
<dbReference type="InterPro" id="IPR021133">
    <property type="entry name" value="HEAT_type_2"/>
</dbReference>
<dbReference type="FunFam" id="1.25.10.10:FF:000096">
    <property type="entry name" value="eIF-2-alpha kinase activator gcn1"/>
    <property type="match status" value="1"/>
</dbReference>
<evidence type="ECO:0000256" key="1">
    <source>
        <dbReference type="ARBA" id="ARBA00007366"/>
    </source>
</evidence>
<evidence type="ECO:0000313" key="6">
    <source>
        <dbReference type="EMBL" id="PKI39082.1"/>
    </source>
</evidence>
<gene>
    <name evidence="6" type="ORF">CRG98_040506</name>
</gene>
<dbReference type="FunFam" id="1.25.10.10:FF:000162">
    <property type="entry name" value="GCN1, eIF2 alpha kinase activator homolog"/>
    <property type="match status" value="1"/>
</dbReference>
<dbReference type="PANTHER" id="PTHR23346:SF7">
    <property type="entry name" value="STALLED RIBOSOME SENSOR GCN1"/>
    <property type="match status" value="1"/>
</dbReference>
<dbReference type="GO" id="GO:0005829">
    <property type="term" value="C:cytosol"/>
    <property type="evidence" value="ECO:0007669"/>
    <property type="project" value="TreeGrafter"/>
</dbReference>
<feature type="repeat" description="HEAT" evidence="4">
    <location>
        <begin position="284"/>
        <end position="322"/>
    </location>
</feature>
<dbReference type="GO" id="GO:0006417">
    <property type="term" value="P:regulation of translation"/>
    <property type="evidence" value="ECO:0007669"/>
    <property type="project" value="TreeGrafter"/>
</dbReference>
<dbReference type="InterPro" id="IPR011989">
    <property type="entry name" value="ARM-like"/>
</dbReference>
<feature type="repeat" description="HEAT" evidence="4">
    <location>
        <begin position="522"/>
        <end position="557"/>
    </location>
</feature>
<dbReference type="STRING" id="22663.A0A2I0I535"/>
<dbReference type="FunFam" id="1.25.10.10:FF:000090">
    <property type="entry name" value="eIF-2-alpha kinase activator GCN1"/>
    <property type="match status" value="1"/>
</dbReference>
<feature type="repeat" description="HEAT" evidence="4">
    <location>
        <begin position="404"/>
        <end position="442"/>
    </location>
</feature>
<dbReference type="SMART" id="SM01349">
    <property type="entry name" value="TOG"/>
    <property type="match status" value="3"/>
</dbReference>
<dbReference type="EMBL" id="PGOL01003903">
    <property type="protein sequence ID" value="PKI39082.1"/>
    <property type="molecule type" value="Genomic_DNA"/>
</dbReference>
<evidence type="ECO:0000256" key="3">
    <source>
        <dbReference type="ARBA" id="ARBA00022737"/>
    </source>
</evidence>
<dbReference type="GO" id="GO:0034198">
    <property type="term" value="P:cellular response to amino acid starvation"/>
    <property type="evidence" value="ECO:0007669"/>
    <property type="project" value="TreeGrafter"/>
</dbReference>
<dbReference type="Pfam" id="PF24984">
    <property type="entry name" value="HEAT_EF3_GNC1"/>
    <property type="match status" value="1"/>
</dbReference>
<dbReference type="SUPFAM" id="SSF48371">
    <property type="entry name" value="ARM repeat"/>
    <property type="match status" value="2"/>
</dbReference>
<dbReference type="Pfam" id="PF23271">
    <property type="entry name" value="HEAT_GCN1"/>
    <property type="match status" value="1"/>
</dbReference>
<accession>A0A2I0I535</accession>
<comment type="similarity">
    <text evidence="1">Belongs to the GCN1 family.</text>
</comment>